<dbReference type="Pfam" id="PF00905">
    <property type="entry name" value="Transpeptidase"/>
    <property type="match status" value="1"/>
</dbReference>
<reference evidence="6" key="1">
    <citation type="submission" date="2017-08" db="EMBL/GenBank/DDBJ databases">
        <authorList>
            <person name="Varghese N."/>
            <person name="Submissions S."/>
        </authorList>
    </citation>
    <scope>NUCLEOTIDE SEQUENCE [LARGE SCALE GENOMIC DNA]</scope>
    <source>
        <strain evidence="6">JC23</strain>
    </source>
</reference>
<dbReference type="PROSITE" id="PS51178">
    <property type="entry name" value="PASTA"/>
    <property type="match status" value="1"/>
</dbReference>
<dbReference type="GO" id="GO:0071555">
    <property type="term" value="P:cell wall organization"/>
    <property type="evidence" value="ECO:0007669"/>
    <property type="project" value="TreeGrafter"/>
</dbReference>
<evidence type="ECO:0000313" key="6">
    <source>
        <dbReference type="Proteomes" id="UP000219252"/>
    </source>
</evidence>
<dbReference type="InterPro" id="IPR050515">
    <property type="entry name" value="Beta-lactam/transpept"/>
</dbReference>
<dbReference type="PANTHER" id="PTHR30627:SF26">
    <property type="entry name" value="PENICILLIN-BINDING PROTEIN 2B"/>
    <property type="match status" value="1"/>
</dbReference>
<dbReference type="SUPFAM" id="SSF56601">
    <property type="entry name" value="beta-lactamase/transpeptidase-like"/>
    <property type="match status" value="1"/>
</dbReference>
<dbReference type="CDD" id="cd06575">
    <property type="entry name" value="PASTA_Pbp2x-like_2"/>
    <property type="match status" value="1"/>
</dbReference>
<dbReference type="GO" id="GO:0008658">
    <property type="term" value="F:penicillin binding"/>
    <property type="evidence" value="ECO:0007669"/>
    <property type="project" value="InterPro"/>
</dbReference>
<accession>A0A285U0U5</accession>
<evidence type="ECO:0000259" key="4">
    <source>
        <dbReference type="PROSITE" id="PS51178"/>
    </source>
</evidence>
<dbReference type="Gene3D" id="3.30.70.2110">
    <property type="match status" value="1"/>
</dbReference>
<dbReference type="PANTHER" id="PTHR30627">
    <property type="entry name" value="PEPTIDOGLYCAN D,D-TRANSPEPTIDASE"/>
    <property type="match status" value="1"/>
</dbReference>
<dbReference type="Gene3D" id="3.90.1310.10">
    <property type="entry name" value="Penicillin-binding protein 2a (Domain 2)"/>
    <property type="match status" value="1"/>
</dbReference>
<dbReference type="GO" id="GO:0005886">
    <property type="term" value="C:plasma membrane"/>
    <property type="evidence" value="ECO:0007669"/>
    <property type="project" value="TreeGrafter"/>
</dbReference>
<dbReference type="InterPro" id="IPR001460">
    <property type="entry name" value="PCN-bd_Tpept"/>
</dbReference>
<dbReference type="Pfam" id="PF03793">
    <property type="entry name" value="PASTA"/>
    <property type="match status" value="1"/>
</dbReference>
<protein>
    <submittedName>
        <fullName evidence="5">Penicillin-binding protein 2B</fullName>
    </submittedName>
</protein>
<dbReference type="SUPFAM" id="SSF56519">
    <property type="entry name" value="Penicillin binding protein dimerisation domain"/>
    <property type="match status" value="1"/>
</dbReference>
<dbReference type="Pfam" id="PF03717">
    <property type="entry name" value="PBP_dimer"/>
    <property type="match status" value="1"/>
</dbReference>
<evidence type="ECO:0000256" key="1">
    <source>
        <dbReference type="ARBA" id="ARBA00004370"/>
    </source>
</evidence>
<keyword evidence="6" id="KW-1185">Reference proteome</keyword>
<dbReference type="Gene3D" id="2.20.70.70">
    <property type="match status" value="1"/>
</dbReference>
<dbReference type="InterPro" id="IPR012338">
    <property type="entry name" value="Beta-lactam/transpept-like"/>
</dbReference>
<dbReference type="InterPro" id="IPR005543">
    <property type="entry name" value="PASTA_dom"/>
</dbReference>
<proteinExistence type="inferred from homology"/>
<dbReference type="Gene3D" id="3.40.710.10">
    <property type="entry name" value="DD-peptidase/beta-lactamase superfamily"/>
    <property type="match status" value="1"/>
</dbReference>
<dbReference type="InterPro" id="IPR005311">
    <property type="entry name" value="PBP_dimer"/>
</dbReference>
<dbReference type="OrthoDB" id="9804124at2"/>
<keyword evidence="3" id="KW-0472">Membrane</keyword>
<evidence type="ECO:0000256" key="3">
    <source>
        <dbReference type="ARBA" id="ARBA00023136"/>
    </source>
</evidence>
<dbReference type="AlphaFoldDB" id="A0A285U0U5"/>
<gene>
    <name evidence="5" type="ORF">SAMN05877842_101375</name>
</gene>
<dbReference type="SMART" id="SM00740">
    <property type="entry name" value="PASTA"/>
    <property type="match status" value="2"/>
</dbReference>
<dbReference type="RefSeq" id="WP_097148096.1">
    <property type="nucleotide sequence ID" value="NZ_OBQC01000001.1"/>
</dbReference>
<feature type="domain" description="PASTA" evidence="4">
    <location>
        <begin position="590"/>
        <end position="650"/>
    </location>
</feature>
<dbReference type="EMBL" id="OBQC01000001">
    <property type="protein sequence ID" value="SOC35337.1"/>
    <property type="molecule type" value="Genomic_DNA"/>
</dbReference>
<comment type="subcellular location">
    <subcellularLocation>
        <location evidence="1">Membrane</location>
    </subcellularLocation>
</comment>
<sequence>MLVIYGGLFFALFVKIVHIQATGVVNGQVLEARAAALYGKEAVLTAERGKILDRSGNIIAEDTLSYRLIAVVSPEASKNSKTPRHVTDPQATAKILAKYINMDETDIYNNLTKKIRDSKTGELKQPYQVEFGVAGRSISHEIKSAIEAEELPGIVFSSDTKRYYPNGPFASHLIGFAMKEQQDDNSFKTIGKMGLEQFYNEQLTGVNGSLQYKSDAFHYLLPNSEKMIKPAKDGSDIYLTIDKTIQNFLEESMSKVYEKYEAESMIAIIADPDTGEILAMSQRPTFDPENRVGLVDWLNTSTQKILEPGSTMKIFTLASAIETGNWHPGAFYPSGSYTVFDRTIRDHNNVGWGSITYLEGFQRSSNTLMAYMLENIGNDVFVDYLDKFGFGKKTGIDLPGEVSGTIKTDWAIDYVTTSYGQGSTVTPIQLIQAMTAIANEGKMMQPYVIDRVVDSEGKTVQKHEPTVKGTPIAAETAKQVRDILASTVTAQYGTAKKFAIDGYDVAGKTGTAYIADPDNPGRYLSGQNNYLYSFLGMAPADDPQLIMYVAVKQPQLETGETGSDPVSEVFNSVMENSLKYLNIDPENVAEVDTFTMDNYISKNTSEVEQSLRETGLNPIIIGEGGKIIDQYPNKDLQVTKGSLVYLKTEGASTIPDFTNWSLRNVLIYKAMSGLNIEIAGEGYVENQSVSEGVIARDSSLIVVNLKTPEETFLPPVEEVSGELIDLPQD</sequence>
<organism evidence="5 6">
    <name type="scientific">Ureibacillus acetophenoni</name>
    <dbReference type="NCBI Taxonomy" id="614649"/>
    <lineage>
        <taxon>Bacteria</taxon>
        <taxon>Bacillati</taxon>
        <taxon>Bacillota</taxon>
        <taxon>Bacilli</taxon>
        <taxon>Bacillales</taxon>
        <taxon>Caryophanaceae</taxon>
        <taxon>Ureibacillus</taxon>
    </lineage>
</organism>
<comment type="similarity">
    <text evidence="2">Belongs to the transpeptidase family.</text>
</comment>
<dbReference type="InterPro" id="IPR036138">
    <property type="entry name" value="PBP_dimer_sf"/>
</dbReference>
<dbReference type="SUPFAM" id="SSF54184">
    <property type="entry name" value="Penicillin-binding protein 2x (pbp-2x), c-terminal domain"/>
    <property type="match status" value="2"/>
</dbReference>
<name>A0A285U0U5_9BACL</name>
<dbReference type="Proteomes" id="UP000219252">
    <property type="component" value="Unassembled WGS sequence"/>
</dbReference>
<evidence type="ECO:0000256" key="2">
    <source>
        <dbReference type="ARBA" id="ARBA00007171"/>
    </source>
</evidence>
<evidence type="ECO:0000313" key="5">
    <source>
        <dbReference type="EMBL" id="SOC35337.1"/>
    </source>
</evidence>